<accession>A0ABD1E3U7</accession>
<name>A0ABD1E3U7_HYPHA</name>
<evidence type="ECO:0000313" key="1">
    <source>
        <dbReference type="EMBL" id="KAL1488389.1"/>
    </source>
</evidence>
<dbReference type="PANTHER" id="PTHR45913">
    <property type="entry name" value="EPM2A-INTERACTING PROTEIN 1"/>
    <property type="match status" value="1"/>
</dbReference>
<evidence type="ECO:0000313" key="2">
    <source>
        <dbReference type="Proteomes" id="UP001566132"/>
    </source>
</evidence>
<dbReference type="Proteomes" id="UP001566132">
    <property type="component" value="Unassembled WGS sequence"/>
</dbReference>
<dbReference type="SUPFAM" id="SSF53098">
    <property type="entry name" value="Ribonuclease H-like"/>
    <property type="match status" value="1"/>
</dbReference>
<dbReference type="InterPro" id="IPR012337">
    <property type="entry name" value="RNaseH-like_sf"/>
</dbReference>
<dbReference type="AlphaFoldDB" id="A0ABD1E3U7"/>
<sequence length="442" mass="51217">MSNNVKKMLLSDISQSRYYALQVDESTDIVNCANLMAFIGYEKNQEIQDNFLFCQPLSGHTTGEDIFNVMNKFMQENKIDWNKCVGISTDGAKSMVGSNKGLVARIKNIAPYVTFTHCCIHREALATRKMSADLQKILNESVKIINHIKGRHLNARLFSQLCEEMGSSHTQLFFHTDVRWLSRGKILNRLFELRRELQVFLSDKYELKNCLHDWKWLCKLAYLADIFSVLNSLNLSLQGKEISLFHVQDKVNATIAKLHLWKKRIVNGEVDSFPSLHDFITSSDEKIDADTLKSITQLLDSLQEGLKNYFPDLNKNIEWIRYPFNVNVTSMPECLSHAEEEQLLELASDGFSKNKHRESTLISFWLQMQHVYPIVTEKVLKHILPFPTSYLCEVAFSAFVDIKSKKRNRLLDIELILRLKLTSREPNYNELSSQYKQFHPSH</sequence>
<reference evidence="1 2" key="1">
    <citation type="submission" date="2024-05" db="EMBL/GenBank/DDBJ databases">
        <title>Genetic variation in Jamaican populations of the coffee berry borer (Hypothenemus hampei).</title>
        <authorList>
            <person name="Errbii M."/>
            <person name="Myrie A."/>
        </authorList>
    </citation>
    <scope>NUCLEOTIDE SEQUENCE [LARGE SCALE GENOMIC DNA]</scope>
    <source>
        <strain evidence="1">JA-Hopewell-2020-01-JO</strain>
        <tissue evidence="1">Whole body</tissue>
    </source>
</reference>
<gene>
    <name evidence="1" type="ORF">ABEB36_014863</name>
</gene>
<protein>
    <recommendedName>
        <fullName evidence="3">Transposase</fullName>
    </recommendedName>
</protein>
<organism evidence="1 2">
    <name type="scientific">Hypothenemus hampei</name>
    <name type="common">Coffee berry borer</name>
    <dbReference type="NCBI Taxonomy" id="57062"/>
    <lineage>
        <taxon>Eukaryota</taxon>
        <taxon>Metazoa</taxon>
        <taxon>Ecdysozoa</taxon>
        <taxon>Arthropoda</taxon>
        <taxon>Hexapoda</taxon>
        <taxon>Insecta</taxon>
        <taxon>Pterygota</taxon>
        <taxon>Neoptera</taxon>
        <taxon>Endopterygota</taxon>
        <taxon>Coleoptera</taxon>
        <taxon>Polyphaga</taxon>
        <taxon>Cucujiformia</taxon>
        <taxon>Curculionidae</taxon>
        <taxon>Scolytinae</taxon>
        <taxon>Hypothenemus</taxon>
    </lineage>
</organism>
<evidence type="ECO:0008006" key="3">
    <source>
        <dbReference type="Google" id="ProtNLM"/>
    </source>
</evidence>
<comment type="caution">
    <text evidence="1">The sequence shown here is derived from an EMBL/GenBank/DDBJ whole genome shotgun (WGS) entry which is preliminary data.</text>
</comment>
<dbReference type="PANTHER" id="PTHR45913:SF19">
    <property type="entry name" value="LOW QUALITY PROTEIN: ZINC FINGER BED DOMAIN-CONTAINING PROTEIN 5-LIKE"/>
    <property type="match status" value="1"/>
</dbReference>
<keyword evidence="2" id="KW-1185">Reference proteome</keyword>
<dbReference type="EMBL" id="JBDJPC010000014">
    <property type="protein sequence ID" value="KAL1488389.1"/>
    <property type="molecule type" value="Genomic_DNA"/>
</dbReference>
<proteinExistence type="predicted"/>